<dbReference type="AlphaFoldDB" id="A0A9Q4Q2G9"/>
<sequence>MVETTVVNVIGTITYQQEIALGALADTLSQRNEITSVTYEPAENHWLQTRFAPDNTYVAFYRSGRCSIVGSNSVDHIYEIADCVNTVIRDILDFNYEPKVEISNIVATADIGSSIHLETLALELGMNHVEYEPEQFPALMYRGENYTALIFASGKVLCTGLTKMEETTKAVEDLASRLKGVK</sequence>
<proteinExistence type="inferred from homology"/>
<keyword evidence="4" id="KW-0804">Transcription</keyword>
<evidence type="ECO:0000256" key="2">
    <source>
        <dbReference type="ARBA" id="ARBA00022737"/>
    </source>
</evidence>
<evidence type="ECO:0000256" key="3">
    <source>
        <dbReference type="ARBA" id="ARBA00023125"/>
    </source>
</evidence>
<dbReference type="Proteomes" id="UP001154061">
    <property type="component" value="Unassembled WGS sequence"/>
</dbReference>
<comment type="similarity">
    <text evidence="1">Belongs to the TBP family.</text>
</comment>
<dbReference type="GO" id="GO:0006352">
    <property type="term" value="P:DNA-templated transcription initiation"/>
    <property type="evidence" value="ECO:0007669"/>
    <property type="project" value="InterPro"/>
</dbReference>
<dbReference type="SUPFAM" id="SSF55945">
    <property type="entry name" value="TATA-box binding protein-like"/>
    <property type="match status" value="2"/>
</dbReference>
<evidence type="ECO:0000256" key="1">
    <source>
        <dbReference type="ARBA" id="ARBA00005560"/>
    </source>
</evidence>
<protein>
    <submittedName>
        <fullName evidence="5">Transcription factor</fullName>
    </submittedName>
</protein>
<dbReference type="PRINTS" id="PR00686">
    <property type="entry name" value="TIFACTORIID"/>
</dbReference>
<dbReference type="PANTHER" id="PTHR10126">
    <property type="entry name" value="TATA-BOX BINDING PROTEIN"/>
    <property type="match status" value="1"/>
</dbReference>
<dbReference type="InterPro" id="IPR000814">
    <property type="entry name" value="TBP"/>
</dbReference>
<keyword evidence="6" id="KW-1185">Reference proteome</keyword>
<reference evidence="5" key="1">
    <citation type="submission" date="2022-06" db="EMBL/GenBank/DDBJ databases">
        <title>Natrinema sp. a new haloarchaeum isolate from saline soil.</title>
        <authorList>
            <person name="Strakova D."/>
            <person name="Galisteo C."/>
            <person name="Sanchez-Porro C."/>
            <person name="Ventosa A."/>
        </authorList>
    </citation>
    <scope>NUCLEOTIDE SEQUENCE</scope>
    <source>
        <strain evidence="5">S1CR25-10</strain>
    </source>
</reference>
<evidence type="ECO:0000313" key="5">
    <source>
        <dbReference type="EMBL" id="MDF9748304.1"/>
    </source>
</evidence>
<keyword evidence="3" id="KW-0238">DNA-binding</keyword>
<accession>A0A9Q4Q2G9</accession>
<keyword evidence="2" id="KW-0677">Repeat</keyword>
<dbReference type="Gene3D" id="3.30.310.10">
    <property type="entry name" value="TATA-Binding Protein"/>
    <property type="match status" value="2"/>
</dbReference>
<comment type="caution">
    <text evidence="5">The sequence shown here is derived from an EMBL/GenBank/DDBJ whole genome shotgun (WGS) entry which is preliminary data.</text>
</comment>
<dbReference type="InterPro" id="IPR012295">
    <property type="entry name" value="TBP_dom_sf"/>
</dbReference>
<dbReference type="GO" id="GO:0003677">
    <property type="term" value="F:DNA binding"/>
    <property type="evidence" value="ECO:0007669"/>
    <property type="project" value="UniProtKB-KW"/>
</dbReference>
<organism evidence="5 6">
    <name type="scientific">Natrinema salsiterrestre</name>
    <dbReference type="NCBI Taxonomy" id="2950540"/>
    <lineage>
        <taxon>Archaea</taxon>
        <taxon>Methanobacteriati</taxon>
        <taxon>Methanobacteriota</taxon>
        <taxon>Stenosarchaea group</taxon>
        <taxon>Halobacteria</taxon>
        <taxon>Halobacteriales</taxon>
        <taxon>Natrialbaceae</taxon>
        <taxon>Natrinema</taxon>
    </lineage>
</organism>
<evidence type="ECO:0000256" key="4">
    <source>
        <dbReference type="ARBA" id="ARBA00023163"/>
    </source>
</evidence>
<evidence type="ECO:0000313" key="6">
    <source>
        <dbReference type="Proteomes" id="UP001154061"/>
    </source>
</evidence>
<gene>
    <name evidence="5" type="ORF">NDI89_22335</name>
</gene>
<dbReference type="Pfam" id="PF00352">
    <property type="entry name" value="TBP"/>
    <property type="match status" value="2"/>
</dbReference>
<dbReference type="EMBL" id="JAMQOT010000014">
    <property type="protein sequence ID" value="MDF9748304.1"/>
    <property type="molecule type" value="Genomic_DNA"/>
</dbReference>
<dbReference type="RefSeq" id="WP_277524895.1">
    <property type="nucleotide sequence ID" value="NZ_JAMQOT010000014.1"/>
</dbReference>
<name>A0A9Q4Q2G9_9EURY</name>